<protein>
    <submittedName>
        <fullName evidence="2">Uncharacterized protein</fullName>
    </submittedName>
</protein>
<evidence type="ECO:0000313" key="3">
    <source>
        <dbReference type="Proteomes" id="UP001283361"/>
    </source>
</evidence>
<feature type="chain" id="PRO_5042020180" evidence="1">
    <location>
        <begin position="27"/>
        <end position="296"/>
    </location>
</feature>
<gene>
    <name evidence="2" type="ORF">RRG08_004134</name>
</gene>
<evidence type="ECO:0000256" key="1">
    <source>
        <dbReference type="SAM" id="SignalP"/>
    </source>
</evidence>
<dbReference type="Proteomes" id="UP001283361">
    <property type="component" value="Unassembled WGS sequence"/>
</dbReference>
<keyword evidence="1" id="KW-0732">Signal</keyword>
<dbReference type="EMBL" id="JAWDGP010005274">
    <property type="protein sequence ID" value="KAK3758313.1"/>
    <property type="molecule type" value="Genomic_DNA"/>
</dbReference>
<organism evidence="2 3">
    <name type="scientific">Elysia crispata</name>
    <name type="common">lettuce slug</name>
    <dbReference type="NCBI Taxonomy" id="231223"/>
    <lineage>
        <taxon>Eukaryota</taxon>
        <taxon>Metazoa</taxon>
        <taxon>Spiralia</taxon>
        <taxon>Lophotrochozoa</taxon>
        <taxon>Mollusca</taxon>
        <taxon>Gastropoda</taxon>
        <taxon>Heterobranchia</taxon>
        <taxon>Euthyneura</taxon>
        <taxon>Panpulmonata</taxon>
        <taxon>Sacoglossa</taxon>
        <taxon>Placobranchoidea</taxon>
        <taxon>Plakobranchidae</taxon>
        <taxon>Elysia</taxon>
    </lineage>
</organism>
<accession>A0AAE0YWB4</accession>
<reference evidence="2" key="1">
    <citation type="journal article" date="2023" name="G3 (Bethesda)">
        <title>A reference genome for the long-term kleptoplast-retaining sea slug Elysia crispata morphotype clarki.</title>
        <authorList>
            <person name="Eastman K.E."/>
            <person name="Pendleton A.L."/>
            <person name="Shaikh M.A."/>
            <person name="Suttiyut T."/>
            <person name="Ogas R."/>
            <person name="Tomko P."/>
            <person name="Gavelis G."/>
            <person name="Widhalm J.R."/>
            <person name="Wisecaver J.H."/>
        </authorList>
    </citation>
    <scope>NUCLEOTIDE SEQUENCE</scope>
    <source>
        <strain evidence="2">ECLA1</strain>
    </source>
</reference>
<evidence type="ECO:0000313" key="2">
    <source>
        <dbReference type="EMBL" id="KAK3758313.1"/>
    </source>
</evidence>
<feature type="signal peptide" evidence="1">
    <location>
        <begin position="1"/>
        <end position="26"/>
    </location>
</feature>
<name>A0AAE0YWB4_9GAST</name>
<comment type="caution">
    <text evidence="2">The sequence shown here is derived from an EMBL/GenBank/DDBJ whole genome shotgun (WGS) entry which is preliminary data.</text>
</comment>
<sequence>MVRTPGEGPAMLAVALLSYTAIDGQAQCQDKIWATGSTVGAPAYWDFLRAGILKNTYTHTHITETDSTRTYTHTHITETDSTRTYTHTHITETDSTRTYTHTHITETDSTRTYTHTHITETDSIRTYTHTHITETDSTRTYTHTHITETDSTRTYTHTHITETDSTRTYTHTHITETDSTRTYTHTHITETDSTRKRTLRLPQEDLGLLTWWVIEDWGTWRRKCCLRGSQLIDGDRPKVLVLHTVPGLAVLLLPDDGGRHSVEMMTGPVLTDHGDFHAENHSLLRCCSKEPQCGAS</sequence>
<dbReference type="AlphaFoldDB" id="A0AAE0YWB4"/>
<keyword evidence="3" id="KW-1185">Reference proteome</keyword>
<proteinExistence type="predicted"/>